<sequence>MKPEQLQRKLSELEEKLKHTSEPSYLFRTGDPVRVGNLQEAVVAEVLHDGKIYLIDYTHIDKNYGNPIRHEHVKNYYSWLDVRKPREETPETLINNTDMNVRFAYRMLSELLNRVYNFGVNFDPDYQRDYVWEQQDKIQLIESIYNNVDIGKFALIQHDTKTWVRTGMGYEIVDGKQRLLALKEFYEDRFAWKGKKFSDLTSREQNHFMNYPIIFAEVKDLTREQILRYFIMLNTSGKVMDAEHLDRIKAELNTLAR</sequence>
<keyword evidence="3" id="KW-1185">Reference proteome</keyword>
<dbReference type="STRING" id="1324314.BVG16_18420"/>
<evidence type="ECO:0000313" key="2">
    <source>
        <dbReference type="EMBL" id="OPA76355.1"/>
    </source>
</evidence>
<organism evidence="2 3">
    <name type="scientific">Paenibacillus selenitireducens</name>
    <dbReference type="NCBI Taxonomy" id="1324314"/>
    <lineage>
        <taxon>Bacteria</taxon>
        <taxon>Bacillati</taxon>
        <taxon>Bacillota</taxon>
        <taxon>Bacilli</taxon>
        <taxon>Bacillales</taxon>
        <taxon>Paenibacillaceae</taxon>
        <taxon>Paenibacillus</taxon>
    </lineage>
</organism>
<feature type="domain" description="GmrSD restriction endonucleases N-terminal" evidence="1">
    <location>
        <begin position="109"/>
        <end position="219"/>
    </location>
</feature>
<reference evidence="2 3" key="1">
    <citation type="submission" date="2017-01" db="EMBL/GenBank/DDBJ databases">
        <title>Genome analysis of Paenibacillus selenitrireducens ES3-24.</title>
        <authorList>
            <person name="Xu D."/>
            <person name="Yao R."/>
            <person name="Zheng S."/>
        </authorList>
    </citation>
    <scope>NUCLEOTIDE SEQUENCE [LARGE SCALE GENOMIC DNA]</scope>
    <source>
        <strain evidence="2 3">ES3-24</strain>
    </source>
</reference>
<dbReference type="RefSeq" id="WP_233147100.1">
    <property type="nucleotide sequence ID" value="NZ_MSZX01000007.1"/>
</dbReference>
<evidence type="ECO:0000259" key="1">
    <source>
        <dbReference type="Pfam" id="PF03235"/>
    </source>
</evidence>
<name>A0A1T2X965_9BACL</name>
<proteinExistence type="predicted"/>
<dbReference type="Pfam" id="PF03235">
    <property type="entry name" value="GmrSD_N"/>
    <property type="match status" value="1"/>
</dbReference>
<comment type="caution">
    <text evidence="2">The sequence shown here is derived from an EMBL/GenBank/DDBJ whole genome shotgun (WGS) entry which is preliminary data.</text>
</comment>
<accession>A0A1T2X965</accession>
<evidence type="ECO:0000313" key="3">
    <source>
        <dbReference type="Proteomes" id="UP000190188"/>
    </source>
</evidence>
<dbReference type="PANTHER" id="PTHR39639">
    <property type="entry name" value="CHROMOSOME 16, WHOLE GENOME SHOTGUN SEQUENCE"/>
    <property type="match status" value="1"/>
</dbReference>
<dbReference type="EMBL" id="MSZX01000007">
    <property type="protein sequence ID" value="OPA76355.1"/>
    <property type="molecule type" value="Genomic_DNA"/>
</dbReference>
<dbReference type="AlphaFoldDB" id="A0A1T2X965"/>
<dbReference type="Proteomes" id="UP000190188">
    <property type="component" value="Unassembled WGS sequence"/>
</dbReference>
<protein>
    <recommendedName>
        <fullName evidence="1">GmrSD restriction endonucleases N-terminal domain-containing protein</fullName>
    </recommendedName>
</protein>
<gene>
    <name evidence="2" type="ORF">BVG16_18420</name>
</gene>
<dbReference type="PANTHER" id="PTHR39639:SF1">
    <property type="entry name" value="DUF262 DOMAIN-CONTAINING PROTEIN"/>
    <property type="match status" value="1"/>
</dbReference>
<dbReference type="InterPro" id="IPR004919">
    <property type="entry name" value="GmrSD_N"/>
</dbReference>